<evidence type="ECO:0000313" key="2">
    <source>
        <dbReference type="EMBL" id="KZX11012.1"/>
    </source>
</evidence>
<dbReference type="Proteomes" id="UP000077245">
    <property type="component" value="Unassembled WGS sequence"/>
</dbReference>
<keyword evidence="3" id="KW-1185">Reference proteome</keyword>
<feature type="compositionally biased region" description="Low complexity" evidence="1">
    <location>
        <begin position="1"/>
        <end position="35"/>
    </location>
</feature>
<accession>A0A165ZQ34</accession>
<dbReference type="RefSeq" id="WP_084269638.1">
    <property type="nucleotide sequence ID" value="NZ_LWMV01000198.1"/>
</dbReference>
<feature type="region of interest" description="Disordered" evidence="1">
    <location>
        <begin position="1"/>
        <end position="37"/>
    </location>
</feature>
<evidence type="ECO:0000313" key="3">
    <source>
        <dbReference type="Proteomes" id="UP000077245"/>
    </source>
</evidence>
<dbReference type="EMBL" id="LWMV01000198">
    <property type="protein sequence ID" value="KZX11012.1"/>
    <property type="molecule type" value="Genomic_DNA"/>
</dbReference>
<comment type="caution">
    <text evidence="2">The sequence shown here is derived from an EMBL/GenBank/DDBJ whole genome shotgun (WGS) entry which is preliminary data.</text>
</comment>
<reference evidence="2 3" key="1">
    <citation type="submission" date="2016-04" db="EMBL/GenBank/DDBJ databases">
        <title>Genome sequence of Methanobrevibacter curvatus DSM 11111.</title>
        <authorList>
            <person name="Poehlein A."/>
            <person name="Seedorf H."/>
            <person name="Daniel R."/>
        </authorList>
    </citation>
    <scope>NUCLEOTIDE SEQUENCE [LARGE SCALE GENOMIC DNA]</scope>
    <source>
        <strain evidence="2 3">DSM 11111</strain>
    </source>
</reference>
<proteinExistence type="predicted"/>
<gene>
    <name evidence="2" type="ORF">MBCUR_15980</name>
</gene>
<protein>
    <submittedName>
        <fullName evidence="2">Uncharacterized protein</fullName>
    </submittedName>
</protein>
<name>A0A165ZQ34_9EURY</name>
<dbReference type="AlphaFoldDB" id="A0A165ZQ34"/>
<sequence length="120" mass="14154">MENKDNNNNNNNNNNNGYMNNDSNSNNNPDSFDSNEMFNSLDLDEDIVYSSDILDDLGDFPQINLETDDLIIELTLTKDYSKFKDHESRKIAFKKDIKEFFDEFYATEEFNELIDFYSEK</sequence>
<organism evidence="2 3">
    <name type="scientific">Methanobrevibacter curvatus</name>
    <dbReference type="NCBI Taxonomy" id="49547"/>
    <lineage>
        <taxon>Archaea</taxon>
        <taxon>Methanobacteriati</taxon>
        <taxon>Methanobacteriota</taxon>
        <taxon>Methanomada group</taxon>
        <taxon>Methanobacteria</taxon>
        <taxon>Methanobacteriales</taxon>
        <taxon>Methanobacteriaceae</taxon>
        <taxon>Methanobrevibacter</taxon>
    </lineage>
</organism>
<dbReference type="PATRIC" id="fig|49547.3.peg.1706"/>
<evidence type="ECO:0000256" key="1">
    <source>
        <dbReference type="SAM" id="MobiDB-lite"/>
    </source>
</evidence>